<evidence type="ECO:0000313" key="1">
    <source>
        <dbReference type="EMBL" id="KOF97776.1"/>
    </source>
</evidence>
<proteinExistence type="predicted"/>
<gene>
    <name evidence="1" type="ORF">OCBIM_22028546mg</name>
</gene>
<dbReference type="EMBL" id="KQ416260">
    <property type="protein sequence ID" value="KOF97776.1"/>
    <property type="molecule type" value="Genomic_DNA"/>
</dbReference>
<sequence length="113" mass="12422">MVSCMYNTKENSHPFVEGLGVGTLLSCATSVVCSLDRMQNRNSPGGGDGCSLLSETISYVVYLEIRNQICFSTLHLIASLFSFPSETSVSNFIVITTCDEKKRLQTNIFAVKR</sequence>
<reference evidence="1" key="1">
    <citation type="submission" date="2015-07" db="EMBL/GenBank/DDBJ databases">
        <title>MeaNS - Measles Nucleotide Surveillance Program.</title>
        <authorList>
            <person name="Tran T."/>
            <person name="Druce J."/>
        </authorList>
    </citation>
    <scope>NUCLEOTIDE SEQUENCE</scope>
    <source>
        <strain evidence="1">UCB-OBI-ISO-001</strain>
        <tissue evidence="1">Gonad</tissue>
    </source>
</reference>
<dbReference type="AlphaFoldDB" id="A0A0L8I8G3"/>
<name>A0A0L8I8G3_OCTBM</name>
<organism evidence="1">
    <name type="scientific">Octopus bimaculoides</name>
    <name type="common">California two-spotted octopus</name>
    <dbReference type="NCBI Taxonomy" id="37653"/>
    <lineage>
        <taxon>Eukaryota</taxon>
        <taxon>Metazoa</taxon>
        <taxon>Spiralia</taxon>
        <taxon>Lophotrochozoa</taxon>
        <taxon>Mollusca</taxon>
        <taxon>Cephalopoda</taxon>
        <taxon>Coleoidea</taxon>
        <taxon>Octopodiformes</taxon>
        <taxon>Octopoda</taxon>
        <taxon>Incirrata</taxon>
        <taxon>Octopodidae</taxon>
        <taxon>Octopus</taxon>
    </lineage>
</organism>
<protein>
    <submittedName>
        <fullName evidence="1">Uncharacterized protein</fullName>
    </submittedName>
</protein>
<accession>A0A0L8I8G3</accession>